<accession>A0A1M6G2I4</accession>
<dbReference type="EMBL" id="FQZT01000004">
    <property type="protein sequence ID" value="SHJ04120.1"/>
    <property type="molecule type" value="Genomic_DNA"/>
</dbReference>
<sequence length="187" mass="20248">MSAGASKIVNAVLYELGWACCVFGAAWGYPLLGGGLALLLVLVHLWLAQERRTEVRLIALAIALGILVDSSQQAFGLLSFKPDALGLWLPLWVFVIWAQFATLFHYALSWLVDRPLVAMLFGLVGGPLAYGGGIRLGAAEFGPNPTLSLIVLAVIWSLVVPLMAWLSTRIGYPSGQYRGVFERSNYA</sequence>
<feature type="transmembrane region" description="Helical" evidence="1">
    <location>
        <begin position="16"/>
        <end position="43"/>
    </location>
</feature>
<dbReference type="STRING" id="1122189.SAMN02745165_01378"/>
<dbReference type="Pfam" id="PF11086">
    <property type="entry name" value="DUF2878"/>
    <property type="match status" value="1"/>
</dbReference>
<dbReference type="OrthoDB" id="288800at2"/>
<keyword evidence="1" id="KW-0812">Transmembrane</keyword>
<dbReference type="AlphaFoldDB" id="A0A1M6G2I4"/>
<keyword evidence="3" id="KW-1185">Reference proteome</keyword>
<gene>
    <name evidence="2" type="ORF">SAMN02745165_01378</name>
</gene>
<keyword evidence="1" id="KW-1133">Transmembrane helix</keyword>
<protein>
    <recommendedName>
        <fullName evidence="4">DUF2878 domain-containing protein</fullName>
    </recommendedName>
</protein>
<organism evidence="2 3">
    <name type="scientific">Malonomonas rubra DSM 5091</name>
    <dbReference type="NCBI Taxonomy" id="1122189"/>
    <lineage>
        <taxon>Bacteria</taxon>
        <taxon>Pseudomonadati</taxon>
        <taxon>Thermodesulfobacteriota</taxon>
        <taxon>Desulfuromonadia</taxon>
        <taxon>Desulfuromonadales</taxon>
        <taxon>Geopsychrobacteraceae</taxon>
        <taxon>Malonomonas</taxon>
    </lineage>
</organism>
<reference evidence="2 3" key="1">
    <citation type="submission" date="2016-11" db="EMBL/GenBank/DDBJ databases">
        <authorList>
            <person name="Jaros S."/>
            <person name="Januszkiewicz K."/>
            <person name="Wedrychowicz H."/>
        </authorList>
    </citation>
    <scope>NUCLEOTIDE SEQUENCE [LARGE SCALE GENOMIC DNA]</scope>
    <source>
        <strain evidence="2 3">DSM 5091</strain>
    </source>
</reference>
<evidence type="ECO:0000313" key="3">
    <source>
        <dbReference type="Proteomes" id="UP000184171"/>
    </source>
</evidence>
<feature type="transmembrane region" description="Helical" evidence="1">
    <location>
        <begin position="146"/>
        <end position="166"/>
    </location>
</feature>
<proteinExistence type="predicted"/>
<feature type="transmembrane region" description="Helical" evidence="1">
    <location>
        <begin position="115"/>
        <end position="134"/>
    </location>
</feature>
<name>A0A1M6G2I4_MALRU</name>
<evidence type="ECO:0008006" key="4">
    <source>
        <dbReference type="Google" id="ProtNLM"/>
    </source>
</evidence>
<feature type="transmembrane region" description="Helical" evidence="1">
    <location>
        <begin position="87"/>
        <end position="108"/>
    </location>
</feature>
<dbReference type="Proteomes" id="UP000184171">
    <property type="component" value="Unassembled WGS sequence"/>
</dbReference>
<keyword evidence="1" id="KW-0472">Membrane</keyword>
<evidence type="ECO:0000313" key="2">
    <source>
        <dbReference type="EMBL" id="SHJ04120.1"/>
    </source>
</evidence>
<evidence type="ECO:0000256" key="1">
    <source>
        <dbReference type="SAM" id="Phobius"/>
    </source>
</evidence>
<feature type="transmembrane region" description="Helical" evidence="1">
    <location>
        <begin position="55"/>
        <end position="75"/>
    </location>
</feature>
<dbReference type="InterPro" id="IPR021306">
    <property type="entry name" value="DUF2878"/>
</dbReference>
<dbReference type="RefSeq" id="WP_072907158.1">
    <property type="nucleotide sequence ID" value="NZ_FQZT01000004.1"/>
</dbReference>